<comment type="catalytic activity">
    <reaction evidence="7">
        <text>L-threonyl-[protein] + ATP = O-phospho-L-threonyl-[protein] + ADP + H(+)</text>
        <dbReference type="Rhea" id="RHEA:46608"/>
        <dbReference type="Rhea" id="RHEA-COMP:11060"/>
        <dbReference type="Rhea" id="RHEA-COMP:11605"/>
        <dbReference type="ChEBI" id="CHEBI:15378"/>
        <dbReference type="ChEBI" id="CHEBI:30013"/>
        <dbReference type="ChEBI" id="CHEBI:30616"/>
        <dbReference type="ChEBI" id="CHEBI:61977"/>
        <dbReference type="ChEBI" id="CHEBI:456216"/>
        <dbReference type="EC" id="2.7.11.1"/>
    </reaction>
</comment>
<dbReference type="InterPro" id="IPR051824">
    <property type="entry name" value="LRR_Rcpt-Like_S/T_Kinase"/>
</dbReference>
<dbReference type="InterPro" id="IPR001245">
    <property type="entry name" value="Ser-Thr/Tyr_kinase_cat_dom"/>
</dbReference>
<reference evidence="11" key="1">
    <citation type="submission" date="2021-08" db="EMBL/GenBank/DDBJ databases">
        <title>WGS assembly of Ceratopteris richardii.</title>
        <authorList>
            <person name="Marchant D.B."/>
            <person name="Chen G."/>
            <person name="Jenkins J."/>
            <person name="Shu S."/>
            <person name="Leebens-Mack J."/>
            <person name="Grimwood J."/>
            <person name="Schmutz J."/>
            <person name="Soltis P."/>
            <person name="Soltis D."/>
            <person name="Chen Z.-H."/>
        </authorList>
    </citation>
    <scope>NUCLEOTIDE SEQUENCE</scope>
    <source>
        <strain evidence="11">Whitten #5841</strain>
        <tissue evidence="11">Leaf</tissue>
    </source>
</reference>
<sequence>MKGSTRTNRIRLIWLVCLSISALLAVNLSYFLRLCCYRRRMEASEGVALGLSLLCGCFMRPKTVSVAIEEGEGEEDVCLYVKARDIRARTLSELKAATRDFHPSNILSSSVVSVCYRGIISEEMRGIDCALVAVKRLNVQGAHGMEARRSFTNELKTIWQIVHRNVVKVIGYCMEKGEAVLVMEYMEGADLDRHLHGRRERKLSWKDRLNLAVDVAQGLVYLHHGTQQPVIHGFQSAVPSGDSTHR</sequence>
<keyword evidence="3" id="KW-0808">Transferase</keyword>
<dbReference type="InterPro" id="IPR011009">
    <property type="entry name" value="Kinase-like_dom_sf"/>
</dbReference>
<keyword evidence="6" id="KW-0067">ATP-binding</keyword>
<name>A0A8T2UIS2_CERRI</name>
<evidence type="ECO:0000256" key="3">
    <source>
        <dbReference type="ARBA" id="ARBA00022679"/>
    </source>
</evidence>
<comment type="caution">
    <text evidence="11">The sequence shown here is derived from an EMBL/GenBank/DDBJ whole genome shotgun (WGS) entry which is preliminary data.</text>
</comment>
<dbReference type="Proteomes" id="UP000825935">
    <property type="component" value="Chromosome 6"/>
</dbReference>
<dbReference type="OrthoDB" id="676979at2759"/>
<dbReference type="Gene3D" id="3.30.200.20">
    <property type="entry name" value="Phosphorylase Kinase, domain 1"/>
    <property type="match status" value="1"/>
</dbReference>
<accession>A0A8T2UIS2</accession>
<evidence type="ECO:0000313" key="11">
    <source>
        <dbReference type="EMBL" id="KAH7434588.1"/>
    </source>
</evidence>
<dbReference type="GO" id="GO:0005524">
    <property type="term" value="F:ATP binding"/>
    <property type="evidence" value="ECO:0007669"/>
    <property type="project" value="UniProtKB-KW"/>
</dbReference>
<dbReference type="SUPFAM" id="SSF56112">
    <property type="entry name" value="Protein kinase-like (PK-like)"/>
    <property type="match status" value="1"/>
</dbReference>
<evidence type="ECO:0000256" key="9">
    <source>
        <dbReference type="SAM" id="Phobius"/>
    </source>
</evidence>
<evidence type="ECO:0000256" key="5">
    <source>
        <dbReference type="ARBA" id="ARBA00022777"/>
    </source>
</evidence>
<dbReference type="GO" id="GO:0004674">
    <property type="term" value="F:protein serine/threonine kinase activity"/>
    <property type="evidence" value="ECO:0007669"/>
    <property type="project" value="UniProtKB-KW"/>
</dbReference>
<gene>
    <name evidence="11" type="ORF">KP509_06G024700</name>
</gene>
<organism evidence="11 12">
    <name type="scientific">Ceratopteris richardii</name>
    <name type="common">Triangle waterfern</name>
    <dbReference type="NCBI Taxonomy" id="49495"/>
    <lineage>
        <taxon>Eukaryota</taxon>
        <taxon>Viridiplantae</taxon>
        <taxon>Streptophyta</taxon>
        <taxon>Embryophyta</taxon>
        <taxon>Tracheophyta</taxon>
        <taxon>Polypodiopsida</taxon>
        <taxon>Polypodiidae</taxon>
        <taxon>Polypodiales</taxon>
        <taxon>Pteridineae</taxon>
        <taxon>Pteridaceae</taxon>
        <taxon>Parkerioideae</taxon>
        <taxon>Ceratopteris</taxon>
    </lineage>
</organism>
<keyword evidence="9" id="KW-0472">Membrane</keyword>
<dbReference type="EC" id="2.7.11.1" evidence="1"/>
<evidence type="ECO:0000256" key="7">
    <source>
        <dbReference type="ARBA" id="ARBA00047899"/>
    </source>
</evidence>
<dbReference type="Gene3D" id="1.10.510.10">
    <property type="entry name" value="Transferase(Phosphotransferase) domain 1"/>
    <property type="match status" value="1"/>
</dbReference>
<keyword evidence="4" id="KW-0547">Nucleotide-binding</keyword>
<evidence type="ECO:0000256" key="6">
    <source>
        <dbReference type="ARBA" id="ARBA00022840"/>
    </source>
</evidence>
<proteinExistence type="predicted"/>
<dbReference type="AlphaFoldDB" id="A0A8T2UIS2"/>
<dbReference type="InterPro" id="IPR000719">
    <property type="entry name" value="Prot_kinase_dom"/>
</dbReference>
<dbReference type="PANTHER" id="PTHR48006">
    <property type="entry name" value="LEUCINE-RICH REPEAT-CONTAINING PROTEIN DDB_G0281931-RELATED"/>
    <property type="match status" value="1"/>
</dbReference>
<keyword evidence="5" id="KW-0418">Kinase</keyword>
<evidence type="ECO:0000256" key="2">
    <source>
        <dbReference type="ARBA" id="ARBA00022527"/>
    </source>
</evidence>
<protein>
    <recommendedName>
        <fullName evidence="1">non-specific serine/threonine protein kinase</fullName>
        <ecNumber evidence="1">2.7.11.1</ecNumber>
    </recommendedName>
</protein>
<keyword evidence="12" id="KW-1185">Reference proteome</keyword>
<keyword evidence="9" id="KW-1133">Transmembrane helix</keyword>
<dbReference type="PANTHER" id="PTHR48006:SF102">
    <property type="entry name" value="LEUCINE-RICH REPEAT-CONTAINING PROTEIN DDB_G0281931-RELATED"/>
    <property type="match status" value="1"/>
</dbReference>
<dbReference type="Pfam" id="PF07714">
    <property type="entry name" value="PK_Tyr_Ser-Thr"/>
    <property type="match status" value="1"/>
</dbReference>
<comment type="catalytic activity">
    <reaction evidence="8">
        <text>L-seryl-[protein] + ATP = O-phospho-L-seryl-[protein] + ADP + H(+)</text>
        <dbReference type="Rhea" id="RHEA:17989"/>
        <dbReference type="Rhea" id="RHEA-COMP:9863"/>
        <dbReference type="Rhea" id="RHEA-COMP:11604"/>
        <dbReference type="ChEBI" id="CHEBI:15378"/>
        <dbReference type="ChEBI" id="CHEBI:29999"/>
        <dbReference type="ChEBI" id="CHEBI:30616"/>
        <dbReference type="ChEBI" id="CHEBI:83421"/>
        <dbReference type="ChEBI" id="CHEBI:456216"/>
        <dbReference type="EC" id="2.7.11.1"/>
    </reaction>
</comment>
<evidence type="ECO:0000256" key="8">
    <source>
        <dbReference type="ARBA" id="ARBA00048679"/>
    </source>
</evidence>
<dbReference type="PROSITE" id="PS50011">
    <property type="entry name" value="PROTEIN_KINASE_DOM"/>
    <property type="match status" value="1"/>
</dbReference>
<feature type="domain" description="Protein kinase" evidence="10">
    <location>
        <begin position="101"/>
        <end position="246"/>
    </location>
</feature>
<keyword evidence="9" id="KW-0812">Transmembrane</keyword>
<keyword evidence="2" id="KW-0723">Serine/threonine-protein kinase</keyword>
<feature type="transmembrane region" description="Helical" evidence="9">
    <location>
        <begin position="12"/>
        <end position="32"/>
    </location>
</feature>
<evidence type="ECO:0000259" key="10">
    <source>
        <dbReference type="PROSITE" id="PS50011"/>
    </source>
</evidence>
<dbReference type="EMBL" id="CM035411">
    <property type="protein sequence ID" value="KAH7434588.1"/>
    <property type="molecule type" value="Genomic_DNA"/>
</dbReference>
<evidence type="ECO:0000256" key="4">
    <source>
        <dbReference type="ARBA" id="ARBA00022741"/>
    </source>
</evidence>
<evidence type="ECO:0000256" key="1">
    <source>
        <dbReference type="ARBA" id="ARBA00012513"/>
    </source>
</evidence>
<evidence type="ECO:0000313" key="12">
    <source>
        <dbReference type="Proteomes" id="UP000825935"/>
    </source>
</evidence>